<dbReference type="CDD" id="cd08646">
    <property type="entry name" value="FMT_core_Met-tRNA-FMT_N"/>
    <property type="match status" value="1"/>
</dbReference>
<dbReference type="Proteomes" id="UP000549394">
    <property type="component" value="Unassembled WGS sequence"/>
</dbReference>
<organism evidence="7 8">
    <name type="scientific">Dimorphilus gyrociliatus</name>
    <dbReference type="NCBI Taxonomy" id="2664684"/>
    <lineage>
        <taxon>Eukaryota</taxon>
        <taxon>Metazoa</taxon>
        <taxon>Spiralia</taxon>
        <taxon>Lophotrochozoa</taxon>
        <taxon>Annelida</taxon>
        <taxon>Polychaeta</taxon>
        <taxon>Polychaeta incertae sedis</taxon>
        <taxon>Dinophilidae</taxon>
        <taxon>Dimorphilus</taxon>
    </lineage>
</organism>
<dbReference type="PANTHER" id="PTHR11138:SF5">
    <property type="entry name" value="METHIONYL-TRNA FORMYLTRANSFERASE, MITOCHONDRIAL"/>
    <property type="match status" value="1"/>
</dbReference>
<dbReference type="Pfam" id="PF00551">
    <property type="entry name" value="Formyl_trans_N"/>
    <property type="match status" value="1"/>
</dbReference>
<feature type="domain" description="Formyl transferase C-terminal" evidence="6">
    <location>
        <begin position="242"/>
        <end position="359"/>
    </location>
</feature>
<dbReference type="Pfam" id="PF02911">
    <property type="entry name" value="Formyl_trans_C"/>
    <property type="match status" value="1"/>
</dbReference>
<feature type="domain" description="Formyl transferase N-terminal" evidence="5">
    <location>
        <begin position="78"/>
        <end position="213"/>
    </location>
</feature>
<evidence type="ECO:0000259" key="6">
    <source>
        <dbReference type="Pfam" id="PF02911"/>
    </source>
</evidence>
<reference evidence="7 8" key="1">
    <citation type="submission" date="2020-08" db="EMBL/GenBank/DDBJ databases">
        <authorList>
            <person name="Hejnol A."/>
        </authorList>
    </citation>
    <scope>NUCLEOTIDE SEQUENCE [LARGE SCALE GENOMIC DNA]</scope>
</reference>
<gene>
    <name evidence="7" type="ORF">DGYR_LOCUS3861</name>
</gene>
<evidence type="ECO:0000256" key="3">
    <source>
        <dbReference type="ARBA" id="ARBA00022679"/>
    </source>
</evidence>
<name>A0A7I8VHE5_9ANNE</name>
<evidence type="ECO:0000313" key="7">
    <source>
        <dbReference type="EMBL" id="CAD5115086.1"/>
    </source>
</evidence>
<dbReference type="GO" id="GO:0004479">
    <property type="term" value="F:methionyl-tRNA formyltransferase activity"/>
    <property type="evidence" value="ECO:0007669"/>
    <property type="project" value="UniProtKB-EC"/>
</dbReference>
<dbReference type="GO" id="GO:0005739">
    <property type="term" value="C:mitochondrion"/>
    <property type="evidence" value="ECO:0007669"/>
    <property type="project" value="TreeGrafter"/>
</dbReference>
<keyword evidence="4" id="KW-0648">Protein biosynthesis</keyword>
<dbReference type="EMBL" id="CAJFCJ010000005">
    <property type="protein sequence ID" value="CAD5115086.1"/>
    <property type="molecule type" value="Genomic_DNA"/>
</dbReference>
<evidence type="ECO:0000256" key="4">
    <source>
        <dbReference type="ARBA" id="ARBA00022917"/>
    </source>
</evidence>
<keyword evidence="8" id="KW-1185">Reference proteome</keyword>
<evidence type="ECO:0000259" key="5">
    <source>
        <dbReference type="Pfam" id="PF00551"/>
    </source>
</evidence>
<evidence type="ECO:0000256" key="2">
    <source>
        <dbReference type="ARBA" id="ARBA00012261"/>
    </source>
</evidence>
<comment type="caution">
    <text evidence="7">The sequence shown here is derived from an EMBL/GenBank/DDBJ whole genome shotgun (WGS) entry which is preliminary data.</text>
</comment>
<dbReference type="EC" id="2.1.2.9" evidence="2"/>
<dbReference type="AlphaFoldDB" id="A0A7I8VHE5"/>
<dbReference type="PANTHER" id="PTHR11138">
    <property type="entry name" value="METHIONYL-TRNA FORMYLTRANSFERASE"/>
    <property type="match status" value="1"/>
</dbReference>
<comment type="similarity">
    <text evidence="1">Belongs to the Fmt family.</text>
</comment>
<keyword evidence="3" id="KW-0808">Transferase</keyword>
<dbReference type="InterPro" id="IPR005793">
    <property type="entry name" value="Formyl_trans_C"/>
</dbReference>
<dbReference type="OrthoDB" id="10268103at2759"/>
<dbReference type="InterPro" id="IPR036477">
    <property type="entry name" value="Formyl_transf_N_sf"/>
</dbReference>
<dbReference type="SUPFAM" id="SSF53328">
    <property type="entry name" value="Formyltransferase"/>
    <property type="match status" value="1"/>
</dbReference>
<accession>A0A7I8VHE5</accession>
<evidence type="ECO:0000313" key="8">
    <source>
        <dbReference type="Proteomes" id="UP000549394"/>
    </source>
</evidence>
<dbReference type="InterPro" id="IPR002376">
    <property type="entry name" value="Formyl_transf_N"/>
</dbReference>
<dbReference type="Gene3D" id="3.40.50.12230">
    <property type="match status" value="1"/>
</dbReference>
<evidence type="ECO:0000256" key="1">
    <source>
        <dbReference type="ARBA" id="ARBA00010699"/>
    </source>
</evidence>
<proteinExistence type="inferred from homology"/>
<sequence>MTVFNILNNHPTRWVGRNWCKRRLTSLKICKDKQSPQWKLLFFGTDSFSLEHVKALKNNMDKNINGRRIVERLEVVIPSQRTCEVKSYAERENIKYHVWPVSNEVLEKFDLGVLASFGHMIPKKVLTTLPRGIINIHPSLLPNLRGPAPIPHTILRGDRITGVTIIQLLPPSNGVDTGPILSQKKFQVDENAFTLDLMKLLAKNGSKMLLEVLKEYKKSTAENQATEISSDYYAFKFKTLHSYINWNHLAENIYKQYKALGYSMELRSSFKGNRVRLHEMHKPDYRIPSLFKSEGKLSNRLNVLGSESNQDSFNQIKNGRVFYSKEKNSLAIKCSDSFIYFNKITLHKRMSALDFYNGYLTKTKEFVLEVKDNELDKCFLIRD</sequence>
<protein>
    <recommendedName>
        <fullName evidence="2">methionyl-tRNA formyltransferase</fullName>
        <ecNumber evidence="2">2.1.2.9</ecNumber>
    </recommendedName>
</protein>
<dbReference type="InterPro" id="IPR041711">
    <property type="entry name" value="Met-tRNA-FMT_N"/>
</dbReference>